<dbReference type="Gene3D" id="3.40.50.620">
    <property type="entry name" value="HUPs"/>
    <property type="match status" value="1"/>
</dbReference>
<accession>A0A1H2BNQ9</accession>
<gene>
    <name evidence="3" type="ORF">SAMN05216490_4231</name>
</gene>
<evidence type="ECO:0000313" key="3">
    <source>
        <dbReference type="EMBL" id="SDT59692.1"/>
    </source>
</evidence>
<dbReference type="RefSeq" id="WP_091377735.1">
    <property type="nucleotide sequence ID" value="NZ_LT629740.1"/>
</dbReference>
<feature type="domain" description="DUF218" evidence="2">
    <location>
        <begin position="76"/>
        <end position="240"/>
    </location>
</feature>
<keyword evidence="1" id="KW-0812">Transmembrane</keyword>
<keyword evidence="1" id="KW-1133">Transmembrane helix</keyword>
<keyword evidence="1" id="KW-0472">Membrane</keyword>
<dbReference type="GO" id="GO:0005886">
    <property type="term" value="C:plasma membrane"/>
    <property type="evidence" value="ECO:0007669"/>
    <property type="project" value="TreeGrafter"/>
</dbReference>
<dbReference type="InterPro" id="IPR003848">
    <property type="entry name" value="DUF218"/>
</dbReference>
<feature type="transmembrane region" description="Helical" evidence="1">
    <location>
        <begin position="39"/>
        <end position="64"/>
    </location>
</feature>
<evidence type="ECO:0000313" key="4">
    <source>
        <dbReference type="Proteomes" id="UP000199679"/>
    </source>
</evidence>
<dbReference type="PANTHER" id="PTHR30336">
    <property type="entry name" value="INNER MEMBRANE PROTEIN, PROBABLE PERMEASE"/>
    <property type="match status" value="1"/>
</dbReference>
<evidence type="ECO:0000259" key="2">
    <source>
        <dbReference type="Pfam" id="PF02698"/>
    </source>
</evidence>
<dbReference type="InterPro" id="IPR051599">
    <property type="entry name" value="Cell_Envelope_Assoc"/>
</dbReference>
<dbReference type="CDD" id="cd06259">
    <property type="entry name" value="YdcF-like"/>
    <property type="match status" value="1"/>
</dbReference>
<reference evidence="3 4" key="1">
    <citation type="submission" date="2016-10" db="EMBL/GenBank/DDBJ databases">
        <authorList>
            <person name="de Groot N.N."/>
        </authorList>
    </citation>
    <scope>NUCLEOTIDE SEQUENCE [LARGE SCALE GENOMIC DNA]</scope>
    <source>
        <strain evidence="3 4">MP1X4</strain>
    </source>
</reference>
<protein>
    <submittedName>
        <fullName evidence="3">Uncharacterized SAM-binding protein YcdF, DUF218 family</fullName>
    </submittedName>
</protein>
<dbReference type="OrthoDB" id="9782395at2"/>
<proteinExistence type="predicted"/>
<dbReference type="EMBL" id="LT629740">
    <property type="protein sequence ID" value="SDT59692.1"/>
    <property type="molecule type" value="Genomic_DNA"/>
</dbReference>
<name>A0A1H2BNQ9_MUCMA</name>
<sequence>MYFILSKVLLFLLFPLLWVFALVIAGLVTKNKKRKKRLFISSVVLLFLLSNSFLFNEFATLWGYQPYSGNEKYSCAIVLGGFSSADKNGNGYFNESADRFIQGVRLLETGRVKRILITGGNGNLIAGNYREGTWTKEQLKDLNIPDSSILIESNSRNTIENADFSKRILLANHVQPPYLLVTSDFHMRRSMMIFKKHGLDVVAYPCNYMAGHGDISIASFLIPDANALDGWSIYLKEIVGYVVDYWK</sequence>
<dbReference type="Pfam" id="PF02698">
    <property type="entry name" value="DUF218"/>
    <property type="match status" value="1"/>
</dbReference>
<dbReference type="AlphaFoldDB" id="A0A1H2BNQ9"/>
<dbReference type="InterPro" id="IPR014729">
    <property type="entry name" value="Rossmann-like_a/b/a_fold"/>
</dbReference>
<dbReference type="PANTHER" id="PTHR30336:SF20">
    <property type="entry name" value="DUF218 DOMAIN-CONTAINING PROTEIN"/>
    <property type="match status" value="1"/>
</dbReference>
<feature type="transmembrane region" description="Helical" evidence="1">
    <location>
        <begin position="6"/>
        <end position="27"/>
    </location>
</feature>
<evidence type="ECO:0000256" key="1">
    <source>
        <dbReference type="SAM" id="Phobius"/>
    </source>
</evidence>
<keyword evidence="4" id="KW-1185">Reference proteome</keyword>
<dbReference type="Proteomes" id="UP000199679">
    <property type="component" value="Chromosome I"/>
</dbReference>
<organism evidence="3 4">
    <name type="scientific">Mucilaginibacter mallensis</name>
    <dbReference type="NCBI Taxonomy" id="652787"/>
    <lineage>
        <taxon>Bacteria</taxon>
        <taxon>Pseudomonadati</taxon>
        <taxon>Bacteroidota</taxon>
        <taxon>Sphingobacteriia</taxon>
        <taxon>Sphingobacteriales</taxon>
        <taxon>Sphingobacteriaceae</taxon>
        <taxon>Mucilaginibacter</taxon>
    </lineage>
</organism>